<feature type="domain" description="Alpha/beta hydrolase fold-3" evidence="3">
    <location>
        <begin position="80"/>
        <end position="294"/>
    </location>
</feature>
<evidence type="ECO:0000256" key="1">
    <source>
        <dbReference type="ARBA" id="ARBA00022801"/>
    </source>
</evidence>
<dbReference type="OMA" id="ACEYDDA"/>
<dbReference type="Gene3D" id="3.40.50.1820">
    <property type="entry name" value="alpha/beta hydrolase"/>
    <property type="match status" value="1"/>
</dbReference>
<dbReference type="GO" id="GO:0016787">
    <property type="term" value="F:hydrolase activity"/>
    <property type="evidence" value="ECO:0007669"/>
    <property type="project" value="UniProtKB-KW"/>
</dbReference>
<accession>I4EXP9</accession>
<gene>
    <name evidence="4" type="ordered locus">MODMU_2733</name>
</gene>
<dbReference type="eggNOG" id="COG0657">
    <property type="taxonomic scope" value="Bacteria"/>
</dbReference>
<reference evidence="4 5" key="1">
    <citation type="journal article" date="2012" name="J. Bacteriol.">
        <title>Genome Sequence of Radiation-Resistant Modestobacter marinus Strain BC501, a Representative Actinobacterium That Thrives on Calcareous Stone Surfaces.</title>
        <authorList>
            <person name="Normand P."/>
            <person name="Gury J."/>
            <person name="Pujic P."/>
            <person name="Chouaia B."/>
            <person name="Crotti E."/>
            <person name="Brusetti L."/>
            <person name="Daffonchio D."/>
            <person name="Vacherie B."/>
            <person name="Barbe V."/>
            <person name="Medigue C."/>
            <person name="Calteau A."/>
            <person name="Ghodhbane-Gtari F."/>
            <person name="Essoussi I."/>
            <person name="Nouioui I."/>
            <person name="Abbassi-Ghozzi I."/>
            <person name="Gtari M."/>
        </authorList>
    </citation>
    <scope>NUCLEOTIDE SEQUENCE [LARGE SCALE GENOMIC DNA]</scope>
    <source>
        <strain evidence="5">BC 501</strain>
    </source>
</reference>
<dbReference type="InterPro" id="IPR029058">
    <property type="entry name" value="AB_hydrolase_fold"/>
</dbReference>
<evidence type="ECO:0000259" key="3">
    <source>
        <dbReference type="Pfam" id="PF07859"/>
    </source>
</evidence>
<dbReference type="SUPFAM" id="SSF53474">
    <property type="entry name" value="alpha/beta-Hydrolases"/>
    <property type="match status" value="1"/>
</dbReference>
<keyword evidence="1" id="KW-0378">Hydrolase</keyword>
<feature type="region of interest" description="Disordered" evidence="2">
    <location>
        <begin position="36"/>
        <end position="70"/>
    </location>
</feature>
<dbReference type="Pfam" id="PF07859">
    <property type="entry name" value="Abhydrolase_3"/>
    <property type="match status" value="1"/>
</dbReference>
<dbReference type="OrthoDB" id="3181909at2"/>
<dbReference type="EMBL" id="FO203431">
    <property type="protein sequence ID" value="CCH88162.1"/>
    <property type="molecule type" value="Genomic_DNA"/>
</dbReference>
<dbReference type="InterPro" id="IPR013094">
    <property type="entry name" value="AB_hydrolase_3"/>
</dbReference>
<proteinExistence type="predicted"/>
<evidence type="ECO:0000313" key="5">
    <source>
        <dbReference type="Proteomes" id="UP000006461"/>
    </source>
</evidence>
<keyword evidence="5" id="KW-1185">Reference proteome</keyword>
<dbReference type="Proteomes" id="UP000006461">
    <property type="component" value="Chromosome"/>
</dbReference>
<dbReference type="PANTHER" id="PTHR48081:SF8">
    <property type="entry name" value="ALPHA_BETA HYDROLASE FOLD-3 DOMAIN-CONTAINING PROTEIN-RELATED"/>
    <property type="match status" value="1"/>
</dbReference>
<dbReference type="STRING" id="477641.MODMU_2733"/>
<name>I4EXP9_MODI5</name>
<sequence length="336" mass="34673">MPVHPVFAEALPLLEGITSFETALADPDLAPRVLAFMDAGNGPPPPDADTSEDAAPGPHGPVPLRIYAPPGDDAPQRPAVVWVHGGGFRMGSVDDPSSDRTARELSARAGAVVVNVDYRLAVDGVCYPVPHDDVVAALRWVRDHAAELGVDPARISLGGDSAGGNLAAGAALRVRDDDGWTPAALLLAYPTLHPVLPPLSRGLAAAVAGLPELLRFLPADVEDMHRNYLGGPETTADGYAMPGLALLEGLPPTLVVNAEYDDLRASGEAFAASLALAGVDVRLVTAPGMLHAFLIASDAVEPAVRVRELLADTVRTAQSPQSGAVRPLRSAAGSAA</sequence>
<evidence type="ECO:0000313" key="4">
    <source>
        <dbReference type="EMBL" id="CCH88162.1"/>
    </source>
</evidence>
<evidence type="ECO:0000256" key="2">
    <source>
        <dbReference type="SAM" id="MobiDB-lite"/>
    </source>
</evidence>
<dbReference type="KEGG" id="mmar:MODMU_2733"/>
<dbReference type="PANTHER" id="PTHR48081">
    <property type="entry name" value="AB HYDROLASE SUPERFAMILY PROTEIN C4A8.06C"/>
    <property type="match status" value="1"/>
</dbReference>
<protein>
    <submittedName>
        <fullName evidence="4">Acetyl esterase</fullName>
    </submittedName>
</protein>
<dbReference type="InterPro" id="IPR050300">
    <property type="entry name" value="GDXG_lipolytic_enzyme"/>
</dbReference>
<organism evidence="4 5">
    <name type="scientific">Modestobacter italicus (strain DSM 44449 / CECT 9708 / BC 501)</name>
    <dbReference type="NCBI Taxonomy" id="2732864"/>
    <lineage>
        <taxon>Bacteria</taxon>
        <taxon>Bacillati</taxon>
        <taxon>Actinomycetota</taxon>
        <taxon>Actinomycetes</taxon>
        <taxon>Geodermatophilales</taxon>
        <taxon>Geodermatophilaceae</taxon>
        <taxon>Modestobacter</taxon>
    </lineage>
</organism>
<dbReference type="AlphaFoldDB" id="I4EXP9"/>
<dbReference type="HOGENOM" id="CLU_012494_6_4_11"/>